<reference evidence="1" key="1">
    <citation type="journal article" date="2014" name="Nucleic Acids Res.">
        <title>The evolutionary dynamics of variant antigen genes in Babesia reveal a history of genomic innovation underlying host-parasite interaction.</title>
        <authorList>
            <person name="Jackson A.P."/>
            <person name="Otto T.D."/>
            <person name="Darby A."/>
            <person name="Ramaprasad A."/>
            <person name="Xia D."/>
            <person name="Echaide I.E."/>
            <person name="Farber M."/>
            <person name="Gahlot S."/>
            <person name="Gamble J."/>
            <person name="Gupta D."/>
            <person name="Gupta Y."/>
            <person name="Jackson L."/>
            <person name="Malandrin L."/>
            <person name="Malas T.B."/>
            <person name="Moussa E."/>
            <person name="Nair M."/>
            <person name="Reid A.J."/>
            <person name="Sanders M."/>
            <person name="Sharma J."/>
            <person name="Tracey A."/>
            <person name="Quail M.A."/>
            <person name="Weir W."/>
            <person name="Wastling J.M."/>
            <person name="Hall N."/>
            <person name="Willadsen P."/>
            <person name="Lingelbach K."/>
            <person name="Shiels B."/>
            <person name="Tait A."/>
            <person name="Berriman M."/>
            <person name="Allred D.R."/>
            <person name="Pain A."/>
        </authorList>
    </citation>
    <scope>NUCLEOTIDE SEQUENCE</scope>
    <source>
        <strain evidence="1">1802A</strain>
    </source>
</reference>
<dbReference type="GO" id="GO:0008097">
    <property type="term" value="F:5S rRNA binding"/>
    <property type="evidence" value="ECO:0007669"/>
    <property type="project" value="TreeGrafter"/>
</dbReference>
<evidence type="ECO:0000313" key="2">
    <source>
        <dbReference type="Proteomes" id="UP001195914"/>
    </source>
</evidence>
<dbReference type="EMBL" id="JAHBMH010000033">
    <property type="protein sequence ID" value="KAK1937589.1"/>
    <property type="molecule type" value="Genomic_DNA"/>
</dbReference>
<accession>A0AAD9GFN2</accession>
<protein>
    <submittedName>
        <fullName evidence="1">Uncharacterized protein</fullName>
    </submittedName>
</protein>
<dbReference type="PANTHER" id="PTHR33284">
    <property type="entry name" value="RIBOSOMAL PROTEIN L25/GLN-TRNA SYNTHETASE, ANTI-CODON-BINDING DOMAIN-CONTAINING PROTEIN"/>
    <property type="match status" value="1"/>
</dbReference>
<reference evidence="1" key="2">
    <citation type="submission" date="2021-05" db="EMBL/GenBank/DDBJ databases">
        <authorList>
            <person name="Pain A."/>
        </authorList>
    </citation>
    <scope>NUCLEOTIDE SEQUENCE</scope>
    <source>
        <strain evidence="1">1802A</strain>
    </source>
</reference>
<dbReference type="GO" id="GO:0003735">
    <property type="term" value="F:structural constituent of ribosome"/>
    <property type="evidence" value="ECO:0007669"/>
    <property type="project" value="InterPro"/>
</dbReference>
<dbReference type="SUPFAM" id="SSF50715">
    <property type="entry name" value="Ribosomal protein L25-like"/>
    <property type="match status" value="1"/>
</dbReference>
<organism evidence="1 2">
    <name type="scientific">Babesia divergens</name>
    <dbReference type="NCBI Taxonomy" id="32595"/>
    <lineage>
        <taxon>Eukaryota</taxon>
        <taxon>Sar</taxon>
        <taxon>Alveolata</taxon>
        <taxon>Apicomplexa</taxon>
        <taxon>Aconoidasida</taxon>
        <taxon>Piroplasmida</taxon>
        <taxon>Babesiidae</taxon>
        <taxon>Babesia</taxon>
    </lineage>
</organism>
<dbReference type="GO" id="GO:0022625">
    <property type="term" value="C:cytosolic large ribosomal subunit"/>
    <property type="evidence" value="ECO:0007669"/>
    <property type="project" value="TreeGrafter"/>
</dbReference>
<keyword evidence="2" id="KW-1185">Reference proteome</keyword>
<dbReference type="InterPro" id="IPR011035">
    <property type="entry name" value="Ribosomal_bL25/Gln-tRNA_synth"/>
</dbReference>
<sequence length="263" mass="30341">MSYKNALKRQHWKILKRELCEFFRMHSRSTEATLDVQQWPKFVQKEHLLASSLVPALITAHGPSRKICIKNGDILPLAFDEEHGHLSHLFSGRLYNLRLGDEIERCVVSHVHADPVEKCLYFVKFSRHVEGQITEVDIPCSMVGLLASPAYLKGYHVQLMMPTIKCEVAGKTVPPPFQIDVSKLDYKEPFNSIMLKDIEHLLPEDESVLFHRSYDVERQEVVCTYQTGALPEQPLPPDYVDPNFLNKTGRRIHLTYKGFYPKQ</sequence>
<dbReference type="InterPro" id="IPR020930">
    <property type="entry name" value="Ribosomal_uL5_bac-type"/>
</dbReference>
<comment type="caution">
    <text evidence="1">The sequence shown here is derived from an EMBL/GenBank/DDBJ whole genome shotgun (WGS) entry which is preliminary data.</text>
</comment>
<name>A0AAD9GFN2_BABDI</name>
<gene>
    <name evidence="1" type="ORF">X943_003124</name>
</gene>
<dbReference type="Proteomes" id="UP001195914">
    <property type="component" value="Unassembled WGS sequence"/>
</dbReference>
<proteinExistence type="predicted"/>
<dbReference type="GO" id="GO:0006412">
    <property type="term" value="P:translation"/>
    <property type="evidence" value="ECO:0007669"/>
    <property type="project" value="InterPro"/>
</dbReference>
<evidence type="ECO:0000313" key="1">
    <source>
        <dbReference type="EMBL" id="KAK1937589.1"/>
    </source>
</evidence>
<dbReference type="PANTHER" id="PTHR33284:SF1">
    <property type="entry name" value="RIBOSOMAL PROTEIN L25_GLN-TRNA SYNTHETASE, ANTI-CODON-BINDING DOMAIN-CONTAINING PROTEIN"/>
    <property type="match status" value="1"/>
</dbReference>
<dbReference type="AlphaFoldDB" id="A0AAD9GFN2"/>